<dbReference type="Gene3D" id="1.20.1280.50">
    <property type="match status" value="1"/>
</dbReference>
<dbReference type="Proteomes" id="UP000078561">
    <property type="component" value="Unassembled WGS sequence"/>
</dbReference>
<proteinExistence type="predicted"/>
<sequence>MLSTLPNEILLEIFSHLDLKEMYKMGHVCRPWQRQRDLAVARGIHLAGQKILICTSPKLDMKSTMELAFASYEDGWIDFKPSDKEEGRLPVDVQGLRMVFNGWTPQEPAPVTLPLLQQAQYAFHHAYDAMHQRLYLLPLSSRSWVGDLAGGALILVENHHVVLARVTIAWLLSRPTLIPPKLDDSDLAHCDSPALERWQRWQQTLVARSIDPSVAWKYQLSKLFLLGKSSLTLEEVAMKIESSENEWQVEKPKLIKALAAVNV</sequence>
<organism evidence="2">
    <name type="scientific">Absidia glauca</name>
    <name type="common">Pin mould</name>
    <dbReference type="NCBI Taxonomy" id="4829"/>
    <lineage>
        <taxon>Eukaryota</taxon>
        <taxon>Fungi</taxon>
        <taxon>Fungi incertae sedis</taxon>
        <taxon>Mucoromycota</taxon>
        <taxon>Mucoromycotina</taxon>
        <taxon>Mucoromycetes</taxon>
        <taxon>Mucorales</taxon>
        <taxon>Cunninghamellaceae</taxon>
        <taxon>Absidia</taxon>
    </lineage>
</organism>
<reference evidence="2" key="1">
    <citation type="submission" date="2016-04" db="EMBL/GenBank/DDBJ databases">
        <authorList>
            <person name="Evans L.H."/>
            <person name="Alamgir A."/>
            <person name="Owens N."/>
            <person name="Weber N.D."/>
            <person name="Virtaneva K."/>
            <person name="Barbian K."/>
            <person name="Babar A."/>
            <person name="Rosenke K."/>
        </authorList>
    </citation>
    <scope>NUCLEOTIDE SEQUENCE [LARGE SCALE GENOMIC DNA]</scope>
    <source>
        <strain evidence="2">CBS 101.48</strain>
    </source>
</reference>
<gene>
    <name evidence="2" type="primary">ABSGL_14131.1 scaffold 14385</name>
</gene>
<evidence type="ECO:0000313" key="3">
    <source>
        <dbReference type="Proteomes" id="UP000078561"/>
    </source>
</evidence>
<evidence type="ECO:0000259" key="1">
    <source>
        <dbReference type="PROSITE" id="PS50181"/>
    </source>
</evidence>
<dbReference type="CDD" id="cd09917">
    <property type="entry name" value="F-box_SF"/>
    <property type="match status" value="1"/>
</dbReference>
<keyword evidence="3" id="KW-1185">Reference proteome</keyword>
<dbReference type="InterPro" id="IPR036047">
    <property type="entry name" value="F-box-like_dom_sf"/>
</dbReference>
<name>A0A168SI42_ABSGL</name>
<accession>A0A168SI42</accession>
<dbReference type="SUPFAM" id="SSF81383">
    <property type="entry name" value="F-box domain"/>
    <property type="match status" value="1"/>
</dbReference>
<dbReference type="PROSITE" id="PS50181">
    <property type="entry name" value="FBOX"/>
    <property type="match status" value="1"/>
</dbReference>
<evidence type="ECO:0000313" key="2">
    <source>
        <dbReference type="EMBL" id="SAM08468.1"/>
    </source>
</evidence>
<dbReference type="Pfam" id="PF12937">
    <property type="entry name" value="F-box-like"/>
    <property type="match status" value="1"/>
</dbReference>
<protein>
    <recommendedName>
        <fullName evidence="1">F-box domain-containing protein</fullName>
    </recommendedName>
</protein>
<dbReference type="STRING" id="4829.A0A168SI42"/>
<feature type="domain" description="F-box" evidence="1">
    <location>
        <begin position="1"/>
        <end position="33"/>
    </location>
</feature>
<dbReference type="AlphaFoldDB" id="A0A168SI42"/>
<dbReference type="InParanoid" id="A0A168SI42"/>
<dbReference type="OrthoDB" id="2289017at2759"/>
<dbReference type="InterPro" id="IPR001810">
    <property type="entry name" value="F-box_dom"/>
</dbReference>
<dbReference type="EMBL" id="LT554895">
    <property type="protein sequence ID" value="SAM08468.1"/>
    <property type="molecule type" value="Genomic_DNA"/>
</dbReference>